<dbReference type="OrthoDB" id="1451418at2"/>
<evidence type="ECO:0000256" key="1">
    <source>
        <dbReference type="ARBA" id="ARBA00023015"/>
    </source>
</evidence>
<accession>A0A6N8JHZ1</accession>
<reference evidence="4 5" key="1">
    <citation type="submission" date="2019-12" db="EMBL/GenBank/DDBJ databases">
        <title>The draft genomic sequence of strain Chitinophaga oryziterrae JCM 16595.</title>
        <authorList>
            <person name="Zhang X."/>
        </authorList>
    </citation>
    <scope>NUCLEOTIDE SEQUENCE [LARGE SCALE GENOMIC DNA]</scope>
    <source>
        <strain evidence="4 5">JCM 16595</strain>
    </source>
</reference>
<sequence>MLINSSYSVNEIAGKCGFHNMANFNRIFRERKRCNPKEFKQKYTGKCVFI</sequence>
<dbReference type="Proteomes" id="UP000468388">
    <property type="component" value="Unassembled WGS sequence"/>
</dbReference>
<evidence type="ECO:0000259" key="3">
    <source>
        <dbReference type="PROSITE" id="PS01124"/>
    </source>
</evidence>
<evidence type="ECO:0000313" key="5">
    <source>
        <dbReference type="Proteomes" id="UP000468388"/>
    </source>
</evidence>
<dbReference type="SUPFAM" id="SSF46689">
    <property type="entry name" value="Homeodomain-like"/>
    <property type="match status" value="1"/>
</dbReference>
<protein>
    <submittedName>
        <fullName evidence="4">Helix-turn-helix domain-containing protein</fullName>
    </submittedName>
</protein>
<dbReference type="GO" id="GO:0003700">
    <property type="term" value="F:DNA-binding transcription factor activity"/>
    <property type="evidence" value="ECO:0007669"/>
    <property type="project" value="InterPro"/>
</dbReference>
<evidence type="ECO:0000256" key="2">
    <source>
        <dbReference type="ARBA" id="ARBA00023163"/>
    </source>
</evidence>
<dbReference type="GO" id="GO:0043565">
    <property type="term" value="F:sequence-specific DNA binding"/>
    <property type="evidence" value="ECO:0007669"/>
    <property type="project" value="InterPro"/>
</dbReference>
<comment type="caution">
    <text evidence="4">The sequence shown here is derived from an EMBL/GenBank/DDBJ whole genome shotgun (WGS) entry which is preliminary data.</text>
</comment>
<proteinExistence type="predicted"/>
<dbReference type="EMBL" id="WRXO01000013">
    <property type="protein sequence ID" value="MVT44883.1"/>
    <property type="molecule type" value="Genomic_DNA"/>
</dbReference>
<evidence type="ECO:0000313" key="4">
    <source>
        <dbReference type="EMBL" id="MVT44883.1"/>
    </source>
</evidence>
<feature type="domain" description="HTH araC/xylS-type" evidence="3">
    <location>
        <begin position="1"/>
        <end position="42"/>
    </location>
</feature>
<organism evidence="4 5">
    <name type="scientific">Chitinophaga oryziterrae</name>
    <dbReference type="NCBI Taxonomy" id="1031224"/>
    <lineage>
        <taxon>Bacteria</taxon>
        <taxon>Pseudomonadati</taxon>
        <taxon>Bacteroidota</taxon>
        <taxon>Chitinophagia</taxon>
        <taxon>Chitinophagales</taxon>
        <taxon>Chitinophagaceae</taxon>
        <taxon>Chitinophaga</taxon>
    </lineage>
</organism>
<keyword evidence="2" id="KW-0804">Transcription</keyword>
<dbReference type="Pfam" id="PF12833">
    <property type="entry name" value="HTH_18"/>
    <property type="match status" value="1"/>
</dbReference>
<keyword evidence="5" id="KW-1185">Reference proteome</keyword>
<gene>
    <name evidence="4" type="ORF">GO495_30105</name>
</gene>
<dbReference type="Gene3D" id="1.10.10.60">
    <property type="entry name" value="Homeodomain-like"/>
    <property type="match status" value="1"/>
</dbReference>
<dbReference type="InterPro" id="IPR009057">
    <property type="entry name" value="Homeodomain-like_sf"/>
</dbReference>
<dbReference type="InterPro" id="IPR018060">
    <property type="entry name" value="HTH_AraC"/>
</dbReference>
<name>A0A6N8JHZ1_9BACT</name>
<keyword evidence="1" id="KW-0805">Transcription regulation</keyword>
<dbReference type="PROSITE" id="PS01124">
    <property type="entry name" value="HTH_ARAC_FAMILY_2"/>
    <property type="match status" value="1"/>
</dbReference>
<dbReference type="AlphaFoldDB" id="A0A6N8JHZ1"/>